<dbReference type="NCBIfam" id="NF005437">
    <property type="entry name" value="PRK07024.1"/>
    <property type="match status" value="1"/>
</dbReference>
<dbReference type="InterPro" id="IPR002347">
    <property type="entry name" value="SDR_fam"/>
</dbReference>
<comment type="caution">
    <text evidence="4">The sequence shown here is derived from an EMBL/GenBank/DDBJ whole genome shotgun (WGS) entry which is preliminary data.</text>
</comment>
<dbReference type="GO" id="GO:0016491">
    <property type="term" value="F:oxidoreductase activity"/>
    <property type="evidence" value="ECO:0007669"/>
    <property type="project" value="UniProtKB-KW"/>
</dbReference>
<dbReference type="EMBL" id="LBNQ01000041">
    <property type="protein sequence ID" value="KKW66788.1"/>
    <property type="molecule type" value="Genomic_DNA"/>
</dbReference>
<sequence length="273" mass="28762">MPSPTDPSAAPARADAPLAFITGASSGLGQALAARYAQQGWRLALVARRGEVLTDWRRAQGLDAGQCHIYAADVAQPESIRSAAQACLAEQGLPDVVIASAGISHGIDTATWEDLEAMHSIWRTNNLGMAATFIPFIAPMRARGSGTLVGIGSVAGVRGLPGHAGYCASKAAAIAYCESLRGDLRGSGVAVVTINPGFVRTAMTAKNPFSMPFLIEADAFAARAVRAIAAQRSHVVIPWQMAWVARLLRVLPNWLFDRALAGRGRKPRQGEPS</sequence>
<dbReference type="SUPFAM" id="SSF51735">
    <property type="entry name" value="NAD(P)-binding Rossmann-fold domains"/>
    <property type="match status" value="1"/>
</dbReference>
<dbReference type="RefSeq" id="WP_046742763.1">
    <property type="nucleotide sequence ID" value="NZ_LBNQ01000041.1"/>
</dbReference>
<evidence type="ECO:0000313" key="5">
    <source>
        <dbReference type="Proteomes" id="UP000050580"/>
    </source>
</evidence>
<proteinExistence type="inferred from homology"/>
<dbReference type="InterPro" id="IPR036291">
    <property type="entry name" value="NAD(P)-bd_dom_sf"/>
</dbReference>
<dbReference type="PANTHER" id="PTHR44196:SF3">
    <property type="entry name" value="SHORT CHAIN DEHYDROGENASE FAMILY PROTEIN"/>
    <property type="match status" value="1"/>
</dbReference>
<reference evidence="4 5" key="1">
    <citation type="submission" date="2015-05" db="EMBL/GenBank/DDBJ databases">
        <title>Draft genome sequence of Lampropedia sp. CT6, isolated from the microbial mat of a hot water spring, located at Manikaran, India.</title>
        <authorList>
            <person name="Tripathi C."/>
            <person name="Rani P."/>
            <person name="Mahato N.K."/>
            <person name="Lal R."/>
        </authorList>
    </citation>
    <scope>NUCLEOTIDE SEQUENCE [LARGE SCALE GENOMIC DNA]</scope>
    <source>
        <strain evidence="4 5">CT6</strain>
    </source>
</reference>
<dbReference type="PANTHER" id="PTHR44196">
    <property type="entry name" value="DEHYDROGENASE/REDUCTASE SDR FAMILY MEMBER 7B"/>
    <property type="match status" value="1"/>
</dbReference>
<dbReference type="STRING" id="1610491.AAV94_13595"/>
<evidence type="ECO:0000256" key="3">
    <source>
        <dbReference type="RuleBase" id="RU000363"/>
    </source>
</evidence>
<dbReference type="Gene3D" id="3.40.50.720">
    <property type="entry name" value="NAD(P)-binding Rossmann-like Domain"/>
    <property type="match status" value="1"/>
</dbReference>
<dbReference type="PATRIC" id="fig|1610491.3.peg.2886"/>
<organism evidence="4 5">
    <name type="scientific">Lampropedia cohaerens</name>
    <dbReference type="NCBI Taxonomy" id="1610491"/>
    <lineage>
        <taxon>Bacteria</taxon>
        <taxon>Pseudomonadati</taxon>
        <taxon>Pseudomonadota</taxon>
        <taxon>Betaproteobacteria</taxon>
        <taxon>Burkholderiales</taxon>
        <taxon>Comamonadaceae</taxon>
        <taxon>Lampropedia</taxon>
    </lineage>
</organism>
<accession>A0A0U1PW77</accession>
<protein>
    <submittedName>
        <fullName evidence="4">Short-chain dehydrogenase</fullName>
    </submittedName>
</protein>
<dbReference type="AlphaFoldDB" id="A0A0U1PW77"/>
<dbReference type="PRINTS" id="PR00080">
    <property type="entry name" value="SDRFAMILY"/>
</dbReference>
<gene>
    <name evidence="4" type="ORF">AAV94_13595</name>
</gene>
<dbReference type="Proteomes" id="UP000050580">
    <property type="component" value="Unassembled WGS sequence"/>
</dbReference>
<dbReference type="GO" id="GO:0016020">
    <property type="term" value="C:membrane"/>
    <property type="evidence" value="ECO:0007669"/>
    <property type="project" value="TreeGrafter"/>
</dbReference>
<keyword evidence="2" id="KW-0560">Oxidoreductase</keyword>
<evidence type="ECO:0000256" key="1">
    <source>
        <dbReference type="ARBA" id="ARBA00006484"/>
    </source>
</evidence>
<dbReference type="OrthoDB" id="9797538at2"/>
<dbReference type="Pfam" id="PF00106">
    <property type="entry name" value="adh_short"/>
    <property type="match status" value="1"/>
</dbReference>
<evidence type="ECO:0000256" key="2">
    <source>
        <dbReference type="ARBA" id="ARBA00023002"/>
    </source>
</evidence>
<evidence type="ECO:0000313" key="4">
    <source>
        <dbReference type="EMBL" id="KKW66788.1"/>
    </source>
</evidence>
<dbReference type="InterPro" id="IPR020904">
    <property type="entry name" value="Sc_DH/Rdtase_CS"/>
</dbReference>
<dbReference type="PROSITE" id="PS00061">
    <property type="entry name" value="ADH_SHORT"/>
    <property type="match status" value="1"/>
</dbReference>
<comment type="similarity">
    <text evidence="1 3">Belongs to the short-chain dehydrogenases/reductases (SDR) family.</text>
</comment>
<keyword evidence="5" id="KW-1185">Reference proteome</keyword>
<name>A0A0U1PW77_9BURK</name>
<dbReference type="PRINTS" id="PR00081">
    <property type="entry name" value="GDHRDH"/>
</dbReference>